<dbReference type="EMBL" id="CP025958">
    <property type="protein sequence ID" value="AWM39552.1"/>
    <property type="molecule type" value="Genomic_DNA"/>
</dbReference>
<dbReference type="PRINTS" id="PR00081">
    <property type="entry name" value="GDHRDH"/>
</dbReference>
<keyword evidence="2" id="KW-0560">Oxidoreductase</keyword>
<dbReference type="OrthoDB" id="9787298at2"/>
<proteinExistence type="inferred from homology"/>
<dbReference type="PRINTS" id="PR00080">
    <property type="entry name" value="SDRFAMILY"/>
</dbReference>
<dbReference type="AlphaFoldDB" id="A0A2Z3H5F5"/>
<comment type="similarity">
    <text evidence="1 3">Belongs to the short-chain dehydrogenases/reductases (SDR) family.</text>
</comment>
<evidence type="ECO:0000313" key="4">
    <source>
        <dbReference type="EMBL" id="AWM39552.1"/>
    </source>
</evidence>
<name>A0A2Z3H5F5_9BACT</name>
<dbReference type="PANTHER" id="PTHR44196:SF1">
    <property type="entry name" value="DEHYDROGENASE_REDUCTASE SDR FAMILY MEMBER 7B"/>
    <property type="match status" value="1"/>
</dbReference>
<dbReference type="GO" id="GO:0016020">
    <property type="term" value="C:membrane"/>
    <property type="evidence" value="ECO:0007669"/>
    <property type="project" value="TreeGrafter"/>
</dbReference>
<dbReference type="GO" id="GO:0016491">
    <property type="term" value="F:oxidoreductase activity"/>
    <property type="evidence" value="ECO:0007669"/>
    <property type="project" value="UniProtKB-KW"/>
</dbReference>
<evidence type="ECO:0000256" key="3">
    <source>
        <dbReference type="RuleBase" id="RU000363"/>
    </source>
</evidence>
<protein>
    <submittedName>
        <fullName evidence="4">Short chain dehydrogenase</fullName>
    </submittedName>
</protein>
<dbReference type="InterPro" id="IPR020904">
    <property type="entry name" value="Sc_DH/Rdtase_CS"/>
</dbReference>
<dbReference type="InterPro" id="IPR036291">
    <property type="entry name" value="NAD(P)-bd_dom_sf"/>
</dbReference>
<keyword evidence="5" id="KW-1185">Reference proteome</keyword>
<sequence>MTNVPAAQAVPMAEKVLSVCPDAFTPASRVGPVNWYLTQGGTMSRELSGRRVILTGASGGIGRALGAGLVASGARVALAARSAEKLNALADELRNAGGDVIAVPTDITRAADRQHLVERAVAAFGGLDLLVNNAGVGSWGHFADSTEAICRTVMEVNFFGPIELTRLAVPHLTRGNEPAVVNVTSMCGRKGMPAWSEYSASKFALVGMSEAWRGEFARFGVDVITIVPGLTNSGFDKNWLRTDGRADLRFADGMTPEYLAEKILAAVRANKAELVVGSEARRLLRFNRFFPRLTNWLLARKVKKLYAK</sequence>
<evidence type="ECO:0000313" key="5">
    <source>
        <dbReference type="Proteomes" id="UP000245802"/>
    </source>
</evidence>
<dbReference type="Proteomes" id="UP000245802">
    <property type="component" value="Chromosome"/>
</dbReference>
<reference evidence="4 5" key="1">
    <citation type="submission" date="2018-01" db="EMBL/GenBank/DDBJ databases">
        <title>G. obscuriglobus.</title>
        <authorList>
            <person name="Franke J."/>
            <person name="Blomberg W."/>
            <person name="Selmecki A."/>
        </authorList>
    </citation>
    <scope>NUCLEOTIDE SEQUENCE [LARGE SCALE GENOMIC DNA]</scope>
    <source>
        <strain evidence="4 5">DSM 5831</strain>
    </source>
</reference>
<dbReference type="KEGG" id="gog:C1280_22850"/>
<dbReference type="Pfam" id="PF00106">
    <property type="entry name" value="adh_short"/>
    <property type="match status" value="1"/>
</dbReference>
<dbReference type="PANTHER" id="PTHR44196">
    <property type="entry name" value="DEHYDROGENASE/REDUCTASE SDR FAMILY MEMBER 7B"/>
    <property type="match status" value="1"/>
</dbReference>
<evidence type="ECO:0000256" key="1">
    <source>
        <dbReference type="ARBA" id="ARBA00006484"/>
    </source>
</evidence>
<organism evidence="4 5">
    <name type="scientific">Gemmata obscuriglobus</name>
    <dbReference type="NCBI Taxonomy" id="114"/>
    <lineage>
        <taxon>Bacteria</taxon>
        <taxon>Pseudomonadati</taxon>
        <taxon>Planctomycetota</taxon>
        <taxon>Planctomycetia</taxon>
        <taxon>Gemmatales</taxon>
        <taxon>Gemmataceae</taxon>
        <taxon>Gemmata</taxon>
    </lineage>
</organism>
<dbReference type="InterPro" id="IPR002347">
    <property type="entry name" value="SDR_fam"/>
</dbReference>
<dbReference type="Gene3D" id="3.40.50.720">
    <property type="entry name" value="NAD(P)-binding Rossmann-like Domain"/>
    <property type="match status" value="1"/>
</dbReference>
<dbReference type="PROSITE" id="PS00061">
    <property type="entry name" value="ADH_SHORT"/>
    <property type="match status" value="1"/>
</dbReference>
<accession>A0A2Z3H5F5</accession>
<dbReference type="NCBIfam" id="NF004825">
    <property type="entry name" value="PRK06181.1"/>
    <property type="match status" value="1"/>
</dbReference>
<gene>
    <name evidence="4" type="ORF">C1280_22850</name>
</gene>
<dbReference type="SUPFAM" id="SSF51735">
    <property type="entry name" value="NAD(P)-binding Rossmann-fold domains"/>
    <property type="match status" value="1"/>
</dbReference>
<evidence type="ECO:0000256" key="2">
    <source>
        <dbReference type="ARBA" id="ARBA00023002"/>
    </source>
</evidence>